<evidence type="ECO:0000259" key="10">
    <source>
        <dbReference type="Pfam" id="PF00591"/>
    </source>
</evidence>
<proteinExistence type="inferred from homology"/>
<dbReference type="GO" id="GO:0005829">
    <property type="term" value="C:cytosol"/>
    <property type="evidence" value="ECO:0007669"/>
    <property type="project" value="TreeGrafter"/>
</dbReference>
<comment type="caution">
    <text evidence="9">Lacks conserved residue(s) required for the propagation of feature annotation.</text>
</comment>
<gene>
    <name evidence="9" type="primary">trpD</name>
    <name evidence="12" type="ORF">SAMN02745225_01036</name>
</gene>
<dbReference type="STRING" id="1121881.SAMN02745225_01036"/>
<feature type="binding site" evidence="9">
    <location>
        <position position="104"/>
    </location>
    <ligand>
        <name>anthranilate</name>
        <dbReference type="ChEBI" id="CHEBI:16567"/>
        <label>1</label>
    </ligand>
</feature>
<name>A0A1M4UMH6_9ACTN</name>
<evidence type="ECO:0000256" key="6">
    <source>
        <dbReference type="ARBA" id="ARBA00023141"/>
    </source>
</evidence>
<evidence type="ECO:0000256" key="8">
    <source>
        <dbReference type="ARBA" id="ARBA00061188"/>
    </source>
</evidence>
<dbReference type="UniPathway" id="UPA00035">
    <property type="reaction ID" value="UER00041"/>
</dbReference>
<dbReference type="FunFam" id="3.40.1030.10:FF:000002">
    <property type="entry name" value="Anthranilate phosphoribosyltransferase"/>
    <property type="match status" value="1"/>
</dbReference>
<comment type="subunit">
    <text evidence="9">Homodimer.</text>
</comment>
<dbReference type="Gene3D" id="3.40.1030.10">
    <property type="entry name" value="Nucleoside phosphorylase/phosphoribosyltransferase catalytic domain"/>
    <property type="match status" value="1"/>
</dbReference>
<evidence type="ECO:0000256" key="2">
    <source>
        <dbReference type="ARBA" id="ARBA00022605"/>
    </source>
</evidence>
<feature type="binding site" evidence="9">
    <location>
        <position position="250"/>
    </location>
    <ligand>
        <name>Mg(2+)</name>
        <dbReference type="ChEBI" id="CHEBI:18420"/>
        <label>2</label>
    </ligand>
</feature>
<evidence type="ECO:0000256" key="3">
    <source>
        <dbReference type="ARBA" id="ARBA00022676"/>
    </source>
</evidence>
<keyword evidence="3 9" id="KW-0328">Glycosyltransferase</keyword>
<dbReference type="SUPFAM" id="SSF52418">
    <property type="entry name" value="Nucleoside phosphorylase/phosphoribosyltransferase catalytic domain"/>
    <property type="match status" value="1"/>
</dbReference>
<protein>
    <recommendedName>
        <fullName evidence="9">Anthranilate phosphoribosyltransferase</fullName>
        <ecNumber evidence="9">2.4.2.18</ecNumber>
    </recommendedName>
</protein>
<keyword evidence="9" id="KW-0479">Metal-binding</keyword>
<feature type="domain" description="Glycosyl transferase family 3" evidence="10">
    <location>
        <begin position="98"/>
        <end position="354"/>
    </location>
</feature>
<dbReference type="Pfam" id="PF02885">
    <property type="entry name" value="Glycos_trans_3N"/>
    <property type="match status" value="1"/>
</dbReference>
<evidence type="ECO:0000256" key="4">
    <source>
        <dbReference type="ARBA" id="ARBA00022679"/>
    </source>
</evidence>
<feature type="binding site" evidence="9">
    <location>
        <begin position="107"/>
        <end position="108"/>
    </location>
    <ligand>
        <name>5-phospho-alpha-D-ribose 1-diphosphate</name>
        <dbReference type="ChEBI" id="CHEBI:58017"/>
    </ligand>
</feature>
<dbReference type="Pfam" id="PF00591">
    <property type="entry name" value="Glycos_transf_3"/>
    <property type="match status" value="1"/>
</dbReference>
<feature type="domain" description="Glycosyl transferase family 3 N-terminal" evidence="11">
    <location>
        <begin position="29"/>
        <end position="86"/>
    </location>
</feature>
<sequence>MRLRSCIGSYFFVMETTDSSASGIVTWQTILSKLSDRKDLDKTEAQWAMEDMLAGRTSHTIMAAFLLGLRAKGESPLEMSSFATVMSRYKTEVVLGAAAVDTCGTGGDKRHTVNVSTGSAILVAGAGGKVCKHGGRASSSKSGSADILEALGVDIDMSPEVVARCVESAGIGFCFAPRYHPAMAHVAPVRRELKVPTVFNFLGPLVNPANTPYQLVGVSDPKMVDAVAQVLSSLGSKGSMVVFGADGLDEISLTSVSYVTEIVCNEGGFAEEKRYQLDPRDFGFKLCQIEDLVGGTPNENAAELIDVLEGRLQGPKLDILVLNAGAALYISKQSESIADGIEMAYESVRSGAALNALNDLVSISNEEVKTGT</sequence>
<comment type="function">
    <text evidence="9">Catalyzes the transfer of the phosphoribosyl group of 5-phosphorylribose-1-pyrophosphate (PRPP) to anthranilate to yield N-(5'-phosphoribosyl)-anthranilate (PRA).</text>
</comment>
<comment type="cofactor">
    <cofactor evidence="9">
        <name>Mg(2+)</name>
        <dbReference type="ChEBI" id="CHEBI:18420"/>
    </cofactor>
    <text evidence="9">Binds 2 magnesium ions per monomer.</text>
</comment>
<dbReference type="InterPro" id="IPR000312">
    <property type="entry name" value="Glycosyl_Trfase_fam3"/>
</dbReference>
<feature type="binding site" evidence="9">
    <location>
        <position position="249"/>
    </location>
    <ligand>
        <name>Mg(2+)</name>
        <dbReference type="ChEBI" id="CHEBI:18420"/>
        <label>2</label>
    </ligand>
</feature>
<dbReference type="InterPro" id="IPR017459">
    <property type="entry name" value="Glycosyl_Trfase_fam3_N_dom"/>
</dbReference>
<evidence type="ECO:0000256" key="5">
    <source>
        <dbReference type="ARBA" id="ARBA00022822"/>
    </source>
</evidence>
<evidence type="ECO:0000259" key="11">
    <source>
        <dbReference type="Pfam" id="PF02885"/>
    </source>
</evidence>
<feature type="binding site" evidence="9">
    <location>
        <begin position="132"/>
        <end position="140"/>
    </location>
    <ligand>
        <name>5-phospho-alpha-D-ribose 1-diphosphate</name>
        <dbReference type="ChEBI" id="CHEBI:58017"/>
    </ligand>
</feature>
<dbReference type="HAMAP" id="MF_00211">
    <property type="entry name" value="TrpD"/>
    <property type="match status" value="1"/>
</dbReference>
<evidence type="ECO:0000256" key="1">
    <source>
        <dbReference type="ARBA" id="ARBA00004907"/>
    </source>
</evidence>
<dbReference type="PANTHER" id="PTHR43285:SF2">
    <property type="entry name" value="ANTHRANILATE PHOSPHORIBOSYLTRANSFERASE"/>
    <property type="match status" value="1"/>
</dbReference>
<keyword evidence="6 9" id="KW-0057">Aromatic amino acid biosynthesis</keyword>
<keyword evidence="4 9" id="KW-0808">Transferase</keyword>
<dbReference type="Proteomes" id="UP000184295">
    <property type="component" value="Unassembled WGS sequence"/>
</dbReference>
<dbReference type="InterPro" id="IPR005940">
    <property type="entry name" value="Anthranilate_Pribosyl_Tfrase"/>
</dbReference>
<dbReference type="SUPFAM" id="SSF47648">
    <property type="entry name" value="Nucleoside phosphorylase/phosphoribosyltransferase N-terminal domain"/>
    <property type="match status" value="1"/>
</dbReference>
<keyword evidence="5 9" id="KW-0822">Tryptophan biosynthesis</keyword>
<comment type="catalytic activity">
    <reaction evidence="7 9">
        <text>N-(5-phospho-beta-D-ribosyl)anthranilate + diphosphate = 5-phospho-alpha-D-ribose 1-diphosphate + anthranilate</text>
        <dbReference type="Rhea" id="RHEA:11768"/>
        <dbReference type="ChEBI" id="CHEBI:16567"/>
        <dbReference type="ChEBI" id="CHEBI:18277"/>
        <dbReference type="ChEBI" id="CHEBI:33019"/>
        <dbReference type="ChEBI" id="CHEBI:58017"/>
        <dbReference type="EC" id="2.4.2.18"/>
    </reaction>
</comment>
<comment type="similarity">
    <text evidence="8">In the C-terminal section; belongs to the anthranilate phosphoribosyltransferase family.</text>
</comment>
<organism evidence="12 13">
    <name type="scientific">Ferrithrix thermotolerans DSM 19514</name>
    <dbReference type="NCBI Taxonomy" id="1121881"/>
    <lineage>
        <taxon>Bacteria</taxon>
        <taxon>Bacillati</taxon>
        <taxon>Actinomycetota</taxon>
        <taxon>Acidimicrobiia</taxon>
        <taxon>Acidimicrobiales</taxon>
        <taxon>Acidimicrobiaceae</taxon>
        <taxon>Ferrithrix</taxon>
    </lineage>
</organism>
<evidence type="ECO:0000256" key="9">
    <source>
        <dbReference type="HAMAP-Rule" id="MF_00211"/>
    </source>
</evidence>
<dbReference type="InterPro" id="IPR036320">
    <property type="entry name" value="Glycosyl_Trfase_fam3_N_dom_sf"/>
</dbReference>
<dbReference type="Gene3D" id="1.20.970.10">
    <property type="entry name" value="Transferase, Pyrimidine Nucleoside Phosphorylase, Chain C"/>
    <property type="match status" value="1"/>
</dbReference>
<reference evidence="13" key="1">
    <citation type="submission" date="2016-11" db="EMBL/GenBank/DDBJ databases">
        <authorList>
            <person name="Varghese N."/>
            <person name="Submissions S."/>
        </authorList>
    </citation>
    <scope>NUCLEOTIDE SEQUENCE [LARGE SCALE GENOMIC DNA]</scope>
    <source>
        <strain evidence="13">DSM 19514</strain>
    </source>
</reference>
<dbReference type="PANTHER" id="PTHR43285">
    <property type="entry name" value="ANTHRANILATE PHOSPHORIBOSYLTRANSFERASE"/>
    <property type="match status" value="1"/>
</dbReference>
<dbReference type="NCBIfam" id="TIGR01245">
    <property type="entry name" value="trpD"/>
    <property type="match status" value="1"/>
</dbReference>
<dbReference type="GO" id="GO:0004048">
    <property type="term" value="F:anthranilate phosphoribosyltransferase activity"/>
    <property type="evidence" value="ECO:0007669"/>
    <property type="project" value="UniProtKB-UniRule"/>
</dbReference>
<dbReference type="EC" id="2.4.2.18" evidence="9"/>
<dbReference type="EMBL" id="FQUL01000011">
    <property type="protein sequence ID" value="SHE57992.1"/>
    <property type="molecule type" value="Genomic_DNA"/>
</dbReference>
<dbReference type="AlphaFoldDB" id="A0A1M4UMH6"/>
<evidence type="ECO:0000256" key="7">
    <source>
        <dbReference type="ARBA" id="ARBA00052328"/>
    </source>
</evidence>
<comment type="pathway">
    <text evidence="1 9">Amino-acid biosynthesis; L-tryptophan biosynthesis; L-tryptophan from chorismate: step 2/5.</text>
</comment>
<feature type="binding site" evidence="9">
    <location>
        <position position="116"/>
    </location>
    <ligand>
        <name>Mg(2+)</name>
        <dbReference type="ChEBI" id="CHEBI:18420"/>
        <label>1</label>
    </ligand>
</feature>
<evidence type="ECO:0000313" key="13">
    <source>
        <dbReference type="Proteomes" id="UP000184295"/>
    </source>
</evidence>
<dbReference type="GO" id="GO:0000162">
    <property type="term" value="P:L-tryptophan biosynthetic process"/>
    <property type="evidence" value="ECO:0007669"/>
    <property type="project" value="UniProtKB-UniRule"/>
</dbReference>
<comment type="similarity">
    <text evidence="9">Belongs to the anthranilate phosphoribosyltransferase family.</text>
</comment>
<keyword evidence="9" id="KW-0460">Magnesium</keyword>
<accession>A0A1M4UMH6</accession>
<feature type="binding site" evidence="9">
    <location>
        <position position="250"/>
    </location>
    <ligand>
        <name>Mg(2+)</name>
        <dbReference type="ChEBI" id="CHEBI:18420"/>
        <label>1</label>
    </ligand>
</feature>
<keyword evidence="13" id="KW-1185">Reference proteome</keyword>
<dbReference type="InterPro" id="IPR035902">
    <property type="entry name" value="Nuc_phospho_transferase"/>
</dbReference>
<dbReference type="GO" id="GO:0000287">
    <property type="term" value="F:magnesium ion binding"/>
    <property type="evidence" value="ECO:0007669"/>
    <property type="project" value="UniProtKB-UniRule"/>
</dbReference>
<keyword evidence="2 9" id="KW-0028">Amino-acid biosynthesis</keyword>
<feature type="binding site" evidence="9">
    <location>
        <position position="104"/>
    </location>
    <ligand>
        <name>5-phospho-alpha-D-ribose 1-diphosphate</name>
        <dbReference type="ChEBI" id="CHEBI:58017"/>
    </ligand>
</feature>
<feature type="binding site" evidence="9">
    <location>
        <position position="144"/>
    </location>
    <ligand>
        <name>5-phospho-alpha-D-ribose 1-diphosphate</name>
        <dbReference type="ChEBI" id="CHEBI:58017"/>
    </ligand>
</feature>
<feature type="binding site" evidence="9">
    <location>
        <position position="112"/>
    </location>
    <ligand>
        <name>5-phospho-alpha-D-ribose 1-diphosphate</name>
        <dbReference type="ChEBI" id="CHEBI:58017"/>
    </ligand>
</feature>
<evidence type="ECO:0000313" key="12">
    <source>
        <dbReference type="EMBL" id="SHE57992.1"/>
    </source>
</evidence>
<feature type="binding site" evidence="9">
    <location>
        <begin position="114"/>
        <end position="117"/>
    </location>
    <ligand>
        <name>5-phospho-alpha-D-ribose 1-diphosphate</name>
        <dbReference type="ChEBI" id="CHEBI:58017"/>
    </ligand>
</feature>
<feature type="binding site" evidence="9">
    <location>
        <position position="190"/>
    </location>
    <ligand>
        <name>anthranilate</name>
        <dbReference type="ChEBI" id="CHEBI:16567"/>
        <label>2</label>
    </ligand>
</feature>